<accession>A0A845HI97</accession>
<evidence type="ECO:0000259" key="1">
    <source>
        <dbReference type="Pfam" id="PF07589"/>
    </source>
</evidence>
<gene>
    <name evidence="2" type="ORF">GTP81_06335</name>
</gene>
<dbReference type="EMBL" id="WWCV01000008">
    <property type="protein sequence ID" value="MYN16366.1"/>
    <property type="molecule type" value="Genomic_DNA"/>
</dbReference>
<dbReference type="Pfam" id="PF07589">
    <property type="entry name" value="PEP-CTERM"/>
    <property type="match status" value="1"/>
</dbReference>
<feature type="domain" description="Ice-binding protein C-terminal" evidence="1">
    <location>
        <begin position="133"/>
        <end position="157"/>
    </location>
</feature>
<organism evidence="2 3">
    <name type="scientific">Duganella vulcania</name>
    <dbReference type="NCBI Taxonomy" id="2692166"/>
    <lineage>
        <taxon>Bacteria</taxon>
        <taxon>Pseudomonadati</taxon>
        <taxon>Pseudomonadota</taxon>
        <taxon>Betaproteobacteria</taxon>
        <taxon>Burkholderiales</taxon>
        <taxon>Oxalobacteraceae</taxon>
        <taxon>Telluria group</taxon>
        <taxon>Duganella</taxon>
    </lineage>
</organism>
<dbReference type="InterPro" id="IPR013424">
    <property type="entry name" value="Ice-binding_C"/>
</dbReference>
<dbReference type="AlphaFoldDB" id="A0A845HI97"/>
<sequence length="159" mass="17008">MYGNTGELPANMRYSGNNLVYEEAGFLLTLFAPNAASGMAHIGDGTFEPQTYNWHDGIENGTDTYVTLTRKGGGKFSLAGFDYNLDASTLSADGKQIGMLQGEGSWNMAQNGISELRLSSGAYNQLDNIDVSAVPEPDTYAMLGAGLGLLALVRRRKQA</sequence>
<name>A0A845HI97_9BURK</name>
<protein>
    <submittedName>
        <fullName evidence="2">PEP-CTERM sorting domain-containing protein</fullName>
    </submittedName>
</protein>
<evidence type="ECO:0000313" key="2">
    <source>
        <dbReference type="EMBL" id="MYN16366.1"/>
    </source>
</evidence>
<comment type="caution">
    <text evidence="2">The sequence shown here is derived from an EMBL/GenBank/DDBJ whole genome shotgun (WGS) entry which is preliminary data.</text>
</comment>
<dbReference type="NCBIfam" id="TIGR02595">
    <property type="entry name" value="PEP_CTERM"/>
    <property type="match status" value="1"/>
</dbReference>
<proteinExistence type="predicted"/>
<reference evidence="2 3" key="1">
    <citation type="submission" date="2019-12" db="EMBL/GenBank/DDBJ databases">
        <title>Novel species isolated from a subtropical stream in China.</title>
        <authorList>
            <person name="Lu H."/>
        </authorList>
    </citation>
    <scope>NUCLEOTIDE SEQUENCE [LARGE SCALE GENOMIC DNA]</scope>
    <source>
        <strain evidence="2 3">FT107W</strain>
    </source>
</reference>
<evidence type="ECO:0000313" key="3">
    <source>
        <dbReference type="Proteomes" id="UP000484875"/>
    </source>
</evidence>
<dbReference type="Proteomes" id="UP000484875">
    <property type="component" value="Unassembled WGS sequence"/>
</dbReference>
<keyword evidence="3" id="KW-1185">Reference proteome</keyword>